<dbReference type="RefSeq" id="WP_344792124.1">
    <property type="nucleotide sequence ID" value="NZ_BAABBV010000001.1"/>
</dbReference>
<accession>A0ABP7ZM51</accession>
<feature type="domain" description="BD-FAE-like" evidence="2">
    <location>
        <begin position="29"/>
        <end position="237"/>
    </location>
</feature>
<protein>
    <recommendedName>
        <fullName evidence="2">BD-FAE-like domain-containing protein</fullName>
    </recommendedName>
</protein>
<evidence type="ECO:0000256" key="1">
    <source>
        <dbReference type="ARBA" id="ARBA00022801"/>
    </source>
</evidence>
<organism evidence="3 4">
    <name type="scientific">Gryllotalpicola daejeonensis</name>
    <dbReference type="NCBI Taxonomy" id="993087"/>
    <lineage>
        <taxon>Bacteria</taxon>
        <taxon>Bacillati</taxon>
        <taxon>Actinomycetota</taxon>
        <taxon>Actinomycetes</taxon>
        <taxon>Micrococcales</taxon>
        <taxon>Microbacteriaceae</taxon>
        <taxon>Gryllotalpicola</taxon>
    </lineage>
</organism>
<comment type="caution">
    <text evidence="3">The sequence shown here is derived from an EMBL/GenBank/DDBJ whole genome shotgun (WGS) entry which is preliminary data.</text>
</comment>
<sequence length="279" mass="29408">MSQHTDRSELDITYAVVGGTELRLDIHRASAPDAPVVVYAHGGGWARGSRTDRAGTRLAGLAEHGVTVVSVDYRLVPEAHFPEPVHDVKAAIRWLRAHGEQLGLPTDRLGGWGASAGAYLVSLVALSPDDPALEGDVGGNQDHSSSLQAVVHWFGQTDLARAAARSELEARILPFHYESDFLGVGPGDDVGGDGVGRSTELSLLRRVTRTAPPFLFAHGDSDRVIPASESFALHDALARAGASSRIELLGGAGHEDAAFDAPASLATTAAWLRAVLQPQ</sequence>
<name>A0ABP7ZM51_9MICO</name>
<reference evidence="3" key="2">
    <citation type="submission" date="2023-12" db="EMBL/GenBank/DDBJ databases">
        <authorList>
            <person name="Sun Q."/>
            <person name="Inoue M."/>
        </authorList>
    </citation>
    <scope>NUCLEOTIDE SEQUENCE</scope>
    <source>
        <strain evidence="3">JCM 17590</strain>
    </source>
</reference>
<dbReference type="InterPro" id="IPR049492">
    <property type="entry name" value="BD-FAE-like_dom"/>
</dbReference>
<dbReference type="InterPro" id="IPR050300">
    <property type="entry name" value="GDXG_lipolytic_enzyme"/>
</dbReference>
<dbReference type="PANTHER" id="PTHR48081:SF13">
    <property type="entry name" value="ALPHA_BETA HYDROLASE"/>
    <property type="match status" value="1"/>
</dbReference>
<keyword evidence="4" id="KW-1185">Reference proteome</keyword>
<keyword evidence="1" id="KW-0378">Hydrolase</keyword>
<dbReference type="SUPFAM" id="SSF53474">
    <property type="entry name" value="alpha/beta-Hydrolases"/>
    <property type="match status" value="1"/>
</dbReference>
<dbReference type="EMBL" id="BAABBV010000001">
    <property type="protein sequence ID" value="GAA4163883.1"/>
    <property type="molecule type" value="Genomic_DNA"/>
</dbReference>
<dbReference type="PANTHER" id="PTHR48081">
    <property type="entry name" value="AB HYDROLASE SUPERFAMILY PROTEIN C4A8.06C"/>
    <property type="match status" value="1"/>
</dbReference>
<dbReference type="Proteomes" id="UP001415169">
    <property type="component" value="Unassembled WGS sequence"/>
</dbReference>
<evidence type="ECO:0000313" key="3">
    <source>
        <dbReference type="EMBL" id="GAA4163883.1"/>
    </source>
</evidence>
<evidence type="ECO:0000313" key="4">
    <source>
        <dbReference type="Proteomes" id="UP001415169"/>
    </source>
</evidence>
<dbReference type="Gene3D" id="3.40.50.1820">
    <property type="entry name" value="alpha/beta hydrolase"/>
    <property type="match status" value="1"/>
</dbReference>
<proteinExistence type="predicted"/>
<reference evidence="3" key="1">
    <citation type="journal article" date="2014" name="Int. J. Syst. Evol. Microbiol.">
        <title>Complete genome of a new Firmicutes species belonging to the dominant human colonic microbiota ('Ruminococcus bicirculans') reveals two chromosomes and a selective capacity to utilize plant glucans.</title>
        <authorList>
            <consortium name="NISC Comparative Sequencing Program"/>
            <person name="Wegmann U."/>
            <person name="Louis P."/>
            <person name="Goesmann A."/>
            <person name="Henrissat B."/>
            <person name="Duncan S.H."/>
            <person name="Flint H.J."/>
        </authorList>
    </citation>
    <scope>NUCLEOTIDE SEQUENCE</scope>
    <source>
        <strain evidence="3">JCM 17590</strain>
    </source>
</reference>
<dbReference type="Pfam" id="PF20434">
    <property type="entry name" value="BD-FAE"/>
    <property type="match status" value="1"/>
</dbReference>
<gene>
    <name evidence="3" type="ORF">GCM10022286_24980</name>
</gene>
<dbReference type="InterPro" id="IPR029058">
    <property type="entry name" value="AB_hydrolase_fold"/>
</dbReference>
<evidence type="ECO:0000259" key="2">
    <source>
        <dbReference type="Pfam" id="PF20434"/>
    </source>
</evidence>